<dbReference type="Gene3D" id="3.40.50.300">
    <property type="entry name" value="P-loop containing nucleotide triphosphate hydrolases"/>
    <property type="match status" value="1"/>
</dbReference>
<dbReference type="PROSITE" id="PS00675">
    <property type="entry name" value="SIGMA54_INTERACT_1"/>
    <property type="match status" value="1"/>
</dbReference>
<evidence type="ECO:0000259" key="5">
    <source>
        <dbReference type="PROSITE" id="PS51716"/>
    </source>
</evidence>
<protein>
    <submittedName>
        <fullName evidence="6">Immunity related GTPase cinema</fullName>
    </submittedName>
</protein>
<dbReference type="AlphaFoldDB" id="A0A3B3RA51"/>
<dbReference type="GeneTree" id="ENSGT00950000183007"/>
<dbReference type="InterPro" id="IPR030385">
    <property type="entry name" value="G_IRG_dom"/>
</dbReference>
<dbReference type="SUPFAM" id="SSF52540">
    <property type="entry name" value="P-loop containing nucleoside triphosphate hydrolases"/>
    <property type="match status" value="1"/>
</dbReference>
<accession>A0A3B3RA51</accession>
<reference evidence="6" key="2">
    <citation type="submission" date="2025-09" db="UniProtKB">
        <authorList>
            <consortium name="Ensembl"/>
        </authorList>
    </citation>
    <scope>IDENTIFICATION</scope>
</reference>
<dbReference type="Ensembl" id="ENSPKIT00000039240.1">
    <property type="protein sequence ID" value="ENSPKIP00000014785.1"/>
    <property type="gene ID" value="ENSPKIG00000001724.1"/>
</dbReference>
<dbReference type="InterPro" id="IPR027417">
    <property type="entry name" value="P-loop_NTPase"/>
</dbReference>
<dbReference type="InterPro" id="IPR051515">
    <property type="entry name" value="IRG"/>
</dbReference>
<evidence type="ECO:0000313" key="7">
    <source>
        <dbReference type="Proteomes" id="UP000261540"/>
    </source>
</evidence>
<dbReference type="PANTHER" id="PTHR32341:SF17">
    <property type="entry name" value="IRG-TYPE G DOMAIN-CONTAINING PROTEIN"/>
    <property type="match status" value="1"/>
</dbReference>
<sequence length="467" mass="51149">SAVSNFPVCSDETTMATLHTISEAEIQDISSKLKSTTLDIVVTGESGSGKSSFINAFCGVGDEDPEAAKTGVTETTREVIPYVHPNMPTVRLWDLPGIGTLAFQPKTDLEVVGLYQYDFFIIVASEQFLEYHVTLAQCTGQAGKKFYFVRNKVDNDLEASVRRGGGEISAILNQIRDDSSAALRRSGVQQPRVFLISCFQPHLFDFPLLHTTLESELEGHKRHILLLALPNLTSTVLEKKKQAFHGSVWRTAMTACLGAMTPVSAASGTVPLLMNTLRSYQQSFGIDTNSLHHLASLTGKSYQELQREVHSTTGQELSQEGLRMMLSQAAVVANMLENQVPVLGTIASGGISFLVSYYTLRSAINDLSEDAARVLNRALKGCDQERTSPRSTREVLRLCHKALLNNSPVFRLPACPRLTCLPHVRSLPLCLPSSVQIPYLSRRAQLLLFIPPCVFQSCASSSDGSSW</sequence>
<dbReference type="Pfam" id="PF05049">
    <property type="entry name" value="IIGP"/>
    <property type="match status" value="1"/>
</dbReference>
<name>A0A3B3RA51_9TELE</name>
<comment type="similarity">
    <text evidence="1">Belongs to the TRAFAC class dynamin-like GTPase superfamily. IRG family.</text>
</comment>
<evidence type="ECO:0000256" key="2">
    <source>
        <dbReference type="ARBA" id="ARBA00022741"/>
    </source>
</evidence>
<evidence type="ECO:0000256" key="3">
    <source>
        <dbReference type="ARBA" id="ARBA00022801"/>
    </source>
</evidence>
<reference evidence="6" key="1">
    <citation type="submission" date="2025-08" db="UniProtKB">
        <authorList>
            <consortium name="Ensembl"/>
        </authorList>
    </citation>
    <scope>IDENTIFICATION</scope>
</reference>
<dbReference type="InterPro" id="IPR007743">
    <property type="entry name" value="Immunity-related_GTPase-like"/>
</dbReference>
<dbReference type="PROSITE" id="PS51716">
    <property type="entry name" value="G_IRG"/>
    <property type="match status" value="1"/>
</dbReference>
<keyword evidence="4" id="KW-0342">GTP-binding</keyword>
<dbReference type="FunFam" id="3.40.50.300:FF:000541">
    <property type="entry name" value="Immunity related GTPase M"/>
    <property type="match status" value="1"/>
</dbReference>
<keyword evidence="7" id="KW-1185">Reference proteome</keyword>
<dbReference type="Proteomes" id="UP000261540">
    <property type="component" value="Unplaced"/>
</dbReference>
<organism evidence="6 7">
    <name type="scientific">Paramormyrops kingsleyae</name>
    <dbReference type="NCBI Taxonomy" id="1676925"/>
    <lineage>
        <taxon>Eukaryota</taxon>
        <taxon>Metazoa</taxon>
        <taxon>Chordata</taxon>
        <taxon>Craniata</taxon>
        <taxon>Vertebrata</taxon>
        <taxon>Euteleostomi</taxon>
        <taxon>Actinopterygii</taxon>
        <taxon>Neopterygii</taxon>
        <taxon>Teleostei</taxon>
        <taxon>Osteoglossocephala</taxon>
        <taxon>Osteoglossomorpha</taxon>
        <taxon>Osteoglossiformes</taxon>
        <taxon>Mormyridae</taxon>
        <taxon>Paramormyrops</taxon>
    </lineage>
</organism>
<dbReference type="GO" id="GO:0005525">
    <property type="term" value="F:GTP binding"/>
    <property type="evidence" value="ECO:0007669"/>
    <property type="project" value="UniProtKB-KW"/>
</dbReference>
<evidence type="ECO:0000313" key="6">
    <source>
        <dbReference type="Ensembl" id="ENSPKIP00000014785.1"/>
    </source>
</evidence>
<dbReference type="GO" id="GO:0016020">
    <property type="term" value="C:membrane"/>
    <property type="evidence" value="ECO:0007669"/>
    <property type="project" value="InterPro"/>
</dbReference>
<dbReference type="PANTHER" id="PTHR32341">
    <property type="entry name" value="INTERFERON-INDUCIBLE GTPASE"/>
    <property type="match status" value="1"/>
</dbReference>
<keyword evidence="2" id="KW-0547">Nucleotide-binding</keyword>
<evidence type="ECO:0000256" key="1">
    <source>
        <dbReference type="ARBA" id="ARBA00005429"/>
    </source>
</evidence>
<dbReference type="STRING" id="1676925.ENSPKIP00000014785"/>
<feature type="domain" description="IRG-type G" evidence="5">
    <location>
        <begin position="36"/>
        <end position="216"/>
    </location>
</feature>
<dbReference type="GO" id="GO:0003924">
    <property type="term" value="F:GTPase activity"/>
    <property type="evidence" value="ECO:0007669"/>
    <property type="project" value="TreeGrafter"/>
</dbReference>
<keyword evidence="3" id="KW-0378">Hydrolase</keyword>
<dbReference type="InterPro" id="IPR025662">
    <property type="entry name" value="Sigma_54_int_dom_ATP-bd_1"/>
</dbReference>
<proteinExistence type="inferred from homology"/>
<evidence type="ECO:0000256" key="4">
    <source>
        <dbReference type="ARBA" id="ARBA00023134"/>
    </source>
</evidence>